<gene>
    <name evidence="1" type="ORF">AF72_10020</name>
    <name evidence="2" type="ORF">LPH55_01710</name>
</gene>
<dbReference type="EMBL" id="JAJPPU010000001">
    <property type="protein sequence ID" value="MCD8472219.1"/>
    <property type="molecule type" value="Genomic_DNA"/>
</dbReference>
<accession>Z9JHI0</accession>
<evidence type="ECO:0000313" key="1">
    <source>
        <dbReference type="EMBL" id="EWS77619.1"/>
    </source>
</evidence>
<reference evidence="1 3" key="1">
    <citation type="journal article" date="2014" name="Genome Announc.">
        <title>Draft Genome Sequence of Xylella fastidiosa Pear Leaf Scorch Strain in Taiwan.</title>
        <authorList>
            <person name="Su C.C."/>
            <person name="Deng W.L."/>
            <person name="Jan F.J."/>
            <person name="Chang C.J."/>
            <person name="Huang H."/>
            <person name="Chen J."/>
        </authorList>
    </citation>
    <scope>NUCLEOTIDE SEQUENCE [LARGE SCALE GENOMIC DNA]</scope>
    <source>
        <strain evidence="1 3">PLS229</strain>
    </source>
</reference>
<dbReference type="RefSeq" id="WP_160165203.1">
    <property type="nucleotide sequence ID" value="NZ_CP053627.1"/>
</dbReference>
<dbReference type="Proteomes" id="UP000020406">
    <property type="component" value="Unassembled WGS sequence"/>
</dbReference>
<sequence length="45" mass="4957">MVVYQIGQIDKIYSSSLSQVVVAAQDTALNNGGKPMLKLHQRPTR</sequence>
<keyword evidence="4" id="KW-1185">Reference proteome</keyword>
<name>Z9JHI0_9GAMM</name>
<dbReference type="STRING" id="1444770.AF72_10020"/>
<dbReference type="PATRIC" id="fig|1444770.3.peg.2379"/>
<evidence type="ECO:0000313" key="4">
    <source>
        <dbReference type="Proteomes" id="UP001430701"/>
    </source>
</evidence>
<comment type="caution">
    <text evidence="1">The sequence shown here is derived from an EMBL/GenBank/DDBJ whole genome shotgun (WGS) entry which is preliminary data.</text>
</comment>
<dbReference type="GeneID" id="68901230"/>
<reference evidence="2" key="2">
    <citation type="submission" date="2021-11" db="EMBL/GenBank/DDBJ databases">
        <title>Genome sequence of Xylella taiwanensis PLS432.</title>
        <authorList>
            <person name="Weng L.-W."/>
            <person name="Su C.-C."/>
            <person name="Tsai C.-W."/>
            <person name="Kuo C.-H."/>
        </authorList>
    </citation>
    <scope>NUCLEOTIDE SEQUENCE</scope>
    <source>
        <strain evidence="2">PLS432</strain>
    </source>
</reference>
<evidence type="ECO:0000313" key="2">
    <source>
        <dbReference type="EMBL" id="MCD8472219.1"/>
    </source>
</evidence>
<dbReference type="EMBL" id="JDSQ01000017">
    <property type="protein sequence ID" value="EWS77619.1"/>
    <property type="molecule type" value="Genomic_DNA"/>
</dbReference>
<dbReference type="Proteomes" id="UP001430701">
    <property type="component" value="Unassembled WGS sequence"/>
</dbReference>
<protein>
    <submittedName>
        <fullName evidence="1">Uncharacterized protein</fullName>
    </submittedName>
</protein>
<evidence type="ECO:0000313" key="3">
    <source>
        <dbReference type="Proteomes" id="UP000020406"/>
    </source>
</evidence>
<dbReference type="AlphaFoldDB" id="Z9JHI0"/>
<organism evidence="1 3">
    <name type="scientific">Xylella taiwanensis</name>
    <dbReference type="NCBI Taxonomy" id="1444770"/>
    <lineage>
        <taxon>Bacteria</taxon>
        <taxon>Pseudomonadati</taxon>
        <taxon>Pseudomonadota</taxon>
        <taxon>Gammaproteobacteria</taxon>
        <taxon>Lysobacterales</taxon>
        <taxon>Lysobacteraceae</taxon>
        <taxon>Xylella</taxon>
    </lineage>
</organism>
<proteinExistence type="predicted"/>